<feature type="active site" description="O-(5'-phospho-DNA)-tyrosine intermediate" evidence="7">
    <location>
        <position position="127"/>
    </location>
</feature>
<dbReference type="InterPro" id="IPR050220">
    <property type="entry name" value="Type_II_DNA_Topoisomerases"/>
</dbReference>
<dbReference type="GO" id="GO:0009330">
    <property type="term" value="C:DNA topoisomerase type II (double strand cut, ATP-hydrolyzing) complex"/>
    <property type="evidence" value="ECO:0007669"/>
    <property type="project" value="TreeGrafter"/>
</dbReference>
<feature type="compositionally biased region" description="Polar residues" evidence="8">
    <location>
        <begin position="534"/>
        <end position="543"/>
    </location>
</feature>
<dbReference type="eggNOG" id="COG0188">
    <property type="taxonomic scope" value="Bacteria"/>
</dbReference>
<feature type="domain" description="Topo IIA-type catalytic" evidence="9">
    <location>
        <begin position="39"/>
        <end position="512"/>
    </location>
</feature>
<organism evidence="10 11">
    <name type="scientific">Rubidibacter lacunae KORDI 51-2</name>
    <dbReference type="NCBI Taxonomy" id="582515"/>
    <lineage>
        <taxon>Bacteria</taxon>
        <taxon>Bacillati</taxon>
        <taxon>Cyanobacteriota</taxon>
        <taxon>Cyanophyceae</taxon>
        <taxon>Oscillatoriophycideae</taxon>
        <taxon>Chroococcales</taxon>
        <taxon>Aphanothecaceae</taxon>
        <taxon>Rubidibacter</taxon>
    </lineage>
</organism>
<dbReference type="InterPro" id="IPR013758">
    <property type="entry name" value="Topo_IIA_A/C_ab"/>
</dbReference>
<evidence type="ECO:0000259" key="9">
    <source>
        <dbReference type="PROSITE" id="PS52040"/>
    </source>
</evidence>
<dbReference type="InterPro" id="IPR006691">
    <property type="entry name" value="GyrA/parC_rep"/>
</dbReference>
<dbReference type="Pfam" id="PF00521">
    <property type="entry name" value="DNA_topoisoIV"/>
    <property type="match status" value="1"/>
</dbReference>
<dbReference type="SUPFAM" id="SSF56719">
    <property type="entry name" value="Type II DNA topoisomerase"/>
    <property type="match status" value="1"/>
</dbReference>
<evidence type="ECO:0000256" key="8">
    <source>
        <dbReference type="SAM" id="MobiDB-lite"/>
    </source>
</evidence>
<keyword evidence="4 7" id="KW-0799">Topoisomerase</keyword>
<dbReference type="RefSeq" id="WP_022604033.1">
    <property type="nucleotide sequence ID" value="NZ_ASSJ01000004.1"/>
</dbReference>
<dbReference type="Gene3D" id="1.10.268.10">
    <property type="entry name" value="Topoisomerase, domain 3"/>
    <property type="match status" value="1"/>
</dbReference>
<dbReference type="NCBIfam" id="NF004044">
    <property type="entry name" value="PRK05561.1"/>
    <property type="match status" value="1"/>
</dbReference>
<dbReference type="AlphaFoldDB" id="U5DEQ5"/>
<dbReference type="GO" id="GO:0005524">
    <property type="term" value="F:ATP binding"/>
    <property type="evidence" value="ECO:0007669"/>
    <property type="project" value="InterPro"/>
</dbReference>
<evidence type="ECO:0000256" key="2">
    <source>
        <dbReference type="ARBA" id="ARBA00008263"/>
    </source>
</evidence>
<dbReference type="InterPro" id="IPR013760">
    <property type="entry name" value="Topo_IIA-like_dom_sf"/>
</dbReference>
<dbReference type="Proteomes" id="UP000016960">
    <property type="component" value="Unassembled WGS sequence"/>
</dbReference>
<protein>
    <recommendedName>
        <fullName evidence="3">DNA topoisomerase (ATP-hydrolyzing)</fullName>
        <ecNumber evidence="3">5.6.2.2</ecNumber>
    </recommendedName>
</protein>
<evidence type="ECO:0000256" key="6">
    <source>
        <dbReference type="ARBA" id="ARBA00023235"/>
    </source>
</evidence>
<evidence type="ECO:0000256" key="3">
    <source>
        <dbReference type="ARBA" id="ARBA00012895"/>
    </source>
</evidence>
<evidence type="ECO:0000256" key="5">
    <source>
        <dbReference type="ARBA" id="ARBA00023125"/>
    </source>
</evidence>
<dbReference type="GO" id="GO:0003677">
    <property type="term" value="F:DNA binding"/>
    <property type="evidence" value="ECO:0007669"/>
    <property type="project" value="UniProtKB-UniRule"/>
</dbReference>
<keyword evidence="6 7" id="KW-0413">Isomerase</keyword>
<dbReference type="SMART" id="SM00434">
    <property type="entry name" value="TOP4c"/>
    <property type="match status" value="1"/>
</dbReference>
<comment type="similarity">
    <text evidence="2">Belongs to the type II topoisomerase GyrA/ParC subunit family.</text>
</comment>
<dbReference type="OrthoDB" id="9806486at2"/>
<dbReference type="Gene3D" id="3.90.199.10">
    <property type="entry name" value="Topoisomerase II, domain 5"/>
    <property type="match status" value="1"/>
</dbReference>
<evidence type="ECO:0000256" key="1">
    <source>
        <dbReference type="ARBA" id="ARBA00000185"/>
    </source>
</evidence>
<dbReference type="CDD" id="cd00187">
    <property type="entry name" value="TOP4c"/>
    <property type="match status" value="1"/>
</dbReference>
<dbReference type="InterPro" id="IPR035516">
    <property type="entry name" value="Gyrase/topoIV_suA_C"/>
</dbReference>
<accession>U5DEQ5</accession>
<proteinExistence type="inferred from homology"/>
<evidence type="ECO:0000256" key="4">
    <source>
        <dbReference type="ARBA" id="ARBA00023029"/>
    </source>
</evidence>
<gene>
    <name evidence="10" type="ORF">KR51_00002940</name>
</gene>
<dbReference type="Gene3D" id="2.120.10.90">
    <property type="entry name" value="DNA gyrase/topoisomerase IV, subunit A, C-terminal"/>
    <property type="match status" value="1"/>
</dbReference>
<name>U5DEQ5_9CHRO</name>
<dbReference type="InterPro" id="IPR002205">
    <property type="entry name" value="Topo_IIA_dom_A"/>
</dbReference>
<dbReference type="GO" id="GO:0006265">
    <property type="term" value="P:DNA topological change"/>
    <property type="evidence" value="ECO:0007669"/>
    <property type="project" value="UniProtKB-UniRule"/>
</dbReference>
<evidence type="ECO:0000313" key="11">
    <source>
        <dbReference type="Proteomes" id="UP000016960"/>
    </source>
</evidence>
<feature type="region of interest" description="Disordered" evidence="8">
    <location>
        <begin position="880"/>
        <end position="899"/>
    </location>
</feature>
<dbReference type="PATRIC" id="fig|582515.4.peg.335"/>
<evidence type="ECO:0000256" key="7">
    <source>
        <dbReference type="PROSITE-ProRule" id="PRU01384"/>
    </source>
</evidence>
<dbReference type="Pfam" id="PF03989">
    <property type="entry name" value="DNA_gyraseA_C"/>
    <property type="match status" value="3"/>
</dbReference>
<dbReference type="EMBL" id="ASSJ01000004">
    <property type="protein sequence ID" value="ERN42983.1"/>
    <property type="molecule type" value="Genomic_DNA"/>
</dbReference>
<dbReference type="GO" id="GO:0005737">
    <property type="term" value="C:cytoplasm"/>
    <property type="evidence" value="ECO:0007669"/>
    <property type="project" value="TreeGrafter"/>
</dbReference>
<dbReference type="PANTHER" id="PTHR43493:SF5">
    <property type="entry name" value="DNA GYRASE SUBUNIT A, CHLOROPLASTIC_MITOCHONDRIAL"/>
    <property type="match status" value="1"/>
</dbReference>
<evidence type="ECO:0000313" key="10">
    <source>
        <dbReference type="EMBL" id="ERN42983.1"/>
    </source>
</evidence>
<dbReference type="InterPro" id="IPR013757">
    <property type="entry name" value="Topo_IIA_A_a_sf"/>
</dbReference>
<dbReference type="GO" id="GO:0034335">
    <property type="term" value="F:DNA negative supercoiling activity"/>
    <property type="evidence" value="ECO:0007669"/>
    <property type="project" value="UniProtKB-ARBA"/>
</dbReference>
<comment type="caution">
    <text evidence="10">The sequence shown here is derived from an EMBL/GenBank/DDBJ whole genome shotgun (WGS) entry which is preliminary data.</text>
</comment>
<dbReference type="SUPFAM" id="SSF101904">
    <property type="entry name" value="GyrA/ParC C-terminal domain-like"/>
    <property type="match status" value="1"/>
</dbReference>
<comment type="catalytic activity">
    <reaction evidence="1 7">
        <text>ATP-dependent breakage, passage and rejoining of double-stranded DNA.</text>
        <dbReference type="EC" id="5.6.2.2"/>
    </reaction>
</comment>
<dbReference type="FunFam" id="3.30.1360.40:FF:000002">
    <property type="entry name" value="DNA gyrase subunit A"/>
    <property type="match status" value="1"/>
</dbReference>
<sequence length="899" mass="98003">MAEQLDLLGGGQVVPTALREEMERSYLEYAMSVIVGRALPDARDGLKPVHRRILYAMYELGLTPDRPFRKCARVVGDVLGKYHPHGEQAVYDALVRMVQEFSSRYPLLSGHGNFGSLDNDPPAAMRYTETRLAAIAQTAMLDNIGETTVDFIGNFDNSQQEPVVLPAQLPFLLLNGCAGIAVGMATNVPPHNLGELVDGAIALIDRPTLSDAKLFELIPGPDFPTGGEIIEIDGVHEAYRTGRGTIKVRGITSIERLRLRGRRQQRTAIVVTELPYQTNKASWIERVADSVNSGRLEGIADLRDESDRNGMRVVIELKRDADPESILTQLYARTALQSNYGAIFLALVDNRPCQLSLRELLLAFLEFREQTLTRQIAHDLEAAQRRLHLSEGLLLALEQLDATIEILRYAADGTTAKTQMQEQLGITDVQADAILAMPMRRLTGLERQKLAAEATELREQIARYQDLLGNRRELLKAMKKDLRALKRQFNNARRTRLPHRGGAGPSTNVPDEAGGPPALEKTVTKAKRKPAATSVKTTPSLSRPDSGPPEVAQLETGSLEAITSAPLPPERDLDAIVEISQDGCIWWRNDGEQHIAPGRDSTVSSAAGDLVIFRQPLAAGPLVAISDSGKAHLTNLDAVPHVESESQPLVAALHGSATSAIVAFFSLPEESDVRMDLLLLTERGKLKRLPLRELRSLGGRGLKVMDLKDGDRLGFACRARASDELAIATSSGRMLRLPIDGENVPVMSRTAQGITIARLSERHGETFVGCTALLPTDDLLLFTQQGYAKRLPLSELPLMNKNSFGARALTFADRQDRLAAATAAATAQEVAIQTNADRILTLQCSALAAWDRDGTGDRLDALEADEAILSVTPVQLTGIDPEDYSVTDGSHRNLSMGAS</sequence>
<dbReference type="EC" id="5.6.2.2" evidence="3"/>
<keyword evidence="5 7" id="KW-0238">DNA-binding</keyword>
<dbReference type="InParanoid" id="U5DEQ5"/>
<keyword evidence="11" id="KW-1185">Reference proteome</keyword>
<reference evidence="10 11" key="1">
    <citation type="submission" date="2013-05" db="EMBL/GenBank/DDBJ databases">
        <title>Draft genome sequence of Rubidibacter lacunae KORDI 51-2.</title>
        <authorList>
            <person name="Choi D.H."/>
            <person name="Noh J.H."/>
            <person name="Kwon K.-K."/>
            <person name="Lee J.-H."/>
            <person name="Ryu J.-Y."/>
        </authorList>
    </citation>
    <scope>NUCLEOTIDE SEQUENCE [LARGE SCALE GENOMIC DNA]</scope>
    <source>
        <strain evidence="10 11">KORDI 51-2</strain>
    </source>
</reference>
<feature type="region of interest" description="Disordered" evidence="8">
    <location>
        <begin position="491"/>
        <end position="551"/>
    </location>
</feature>
<dbReference type="STRING" id="582515.KR51_00002940"/>
<dbReference type="Gene3D" id="3.30.1360.40">
    <property type="match status" value="1"/>
</dbReference>
<dbReference type="PANTHER" id="PTHR43493">
    <property type="entry name" value="DNA GYRASE/TOPOISOMERASE SUBUNIT A"/>
    <property type="match status" value="1"/>
</dbReference>
<dbReference type="PROSITE" id="PS52040">
    <property type="entry name" value="TOPO_IIA"/>
    <property type="match status" value="1"/>
</dbReference>